<feature type="transmembrane region" description="Helical" evidence="1">
    <location>
        <begin position="226"/>
        <end position="248"/>
    </location>
</feature>
<feature type="transmembrane region" description="Helical" evidence="1">
    <location>
        <begin position="157"/>
        <end position="180"/>
    </location>
</feature>
<dbReference type="Proteomes" id="UP001519887">
    <property type="component" value="Unassembled WGS sequence"/>
</dbReference>
<feature type="transmembrane region" description="Helical" evidence="1">
    <location>
        <begin position="60"/>
        <end position="82"/>
    </location>
</feature>
<organism evidence="2 3">
    <name type="scientific">Paenibacillus sepulcri</name>
    <dbReference type="NCBI Taxonomy" id="359917"/>
    <lineage>
        <taxon>Bacteria</taxon>
        <taxon>Bacillati</taxon>
        <taxon>Bacillota</taxon>
        <taxon>Bacilli</taxon>
        <taxon>Bacillales</taxon>
        <taxon>Paenibacillaceae</taxon>
        <taxon>Paenibacillus</taxon>
    </lineage>
</organism>
<evidence type="ECO:0000313" key="3">
    <source>
        <dbReference type="Proteomes" id="UP001519887"/>
    </source>
</evidence>
<name>A0ABS7C0S3_9BACL</name>
<sequence length="253" mass="28266">MKTSATFWALMRHEFKVKGNGKRLNRSPLSRKWAGIYGAVVLIIVLGTLTYFAMDHSLKLLSLWFVTIGFPYMLFFTGHGILKREWENETSGWWLTLPYSRLTLVGAKWSGAALRTLMAIAGFYAAASIYASCIVLILNSYTMSDLSAFLLVGLNWFVLIIGFGPFVLSIGFLTAAVVYTHWRPITPLLWVIFMGGGGLLFSKMGPVFDQLNGDAAVVWFPFPWEVLAAMIVSLPAAYLVIRLCAYLLDRKLA</sequence>
<protein>
    <submittedName>
        <fullName evidence="2">ABC transporter permease</fullName>
    </submittedName>
</protein>
<feature type="transmembrane region" description="Helical" evidence="1">
    <location>
        <begin position="33"/>
        <end position="54"/>
    </location>
</feature>
<keyword evidence="3" id="KW-1185">Reference proteome</keyword>
<feature type="transmembrane region" description="Helical" evidence="1">
    <location>
        <begin position="187"/>
        <end position="206"/>
    </location>
</feature>
<dbReference type="EMBL" id="JAHZIK010000208">
    <property type="protein sequence ID" value="MBW7454495.1"/>
    <property type="molecule type" value="Genomic_DNA"/>
</dbReference>
<keyword evidence="1" id="KW-1133">Transmembrane helix</keyword>
<keyword evidence="1" id="KW-0812">Transmembrane</keyword>
<comment type="caution">
    <text evidence="2">The sequence shown here is derived from an EMBL/GenBank/DDBJ whole genome shotgun (WGS) entry which is preliminary data.</text>
</comment>
<dbReference type="RefSeq" id="WP_210038349.1">
    <property type="nucleotide sequence ID" value="NZ_JBHLVU010000022.1"/>
</dbReference>
<evidence type="ECO:0000313" key="2">
    <source>
        <dbReference type="EMBL" id="MBW7454495.1"/>
    </source>
</evidence>
<accession>A0ABS7C0S3</accession>
<proteinExistence type="predicted"/>
<keyword evidence="1" id="KW-0472">Membrane</keyword>
<reference evidence="2 3" key="1">
    <citation type="submission" date="2021-07" db="EMBL/GenBank/DDBJ databases">
        <title>Paenibacillus radiodurans sp. nov., isolated from the southeastern edge of Tengger Desert.</title>
        <authorList>
            <person name="Zhang G."/>
        </authorList>
    </citation>
    <scope>NUCLEOTIDE SEQUENCE [LARGE SCALE GENOMIC DNA]</scope>
    <source>
        <strain evidence="2 3">CCM 7311</strain>
    </source>
</reference>
<evidence type="ECO:0000256" key="1">
    <source>
        <dbReference type="SAM" id="Phobius"/>
    </source>
</evidence>
<feature type="transmembrane region" description="Helical" evidence="1">
    <location>
        <begin position="117"/>
        <end position="137"/>
    </location>
</feature>
<gene>
    <name evidence="2" type="ORF">K0U00_10680</name>
</gene>